<sequence>MVNERNKFPNPEEPFMPPMKKRRGTKKLVAEGMRPCIWPIASPMIAQDATACNPTTRSLRPLRRQIRVPGHEIPFPVSNTPKSCKMEQRSDWEVFKEHRRLRARAKPGYISQKTSADSKKIWNNWSQEEKDEAVQRLRDAAEAGIDLKDVPTDAEAEDEIDDEEESDDAGAADLEYLPDAADEEAGDDYEVSSDGGDIAMGGPRKDMFRAYDDPEGKMRGERQVARKKYGQGKAPVHGDVEWAYQKHLGSGGNGSAHLWVRVDEEDIIQDRIAVKDCWTDGPFHWGSIKFWDGDPRNMAPEDRLPVEVKAMLACQDKPGSHRIAGIRDRSVDFDRMAYRIIMPFYARGDFITIIDKADDNYHVPEPFIWCAFEALTDACLVMERASTRKADQAPDGWKEIVHRDIKPDNVFLSARNPRSFPSYPQPVLADFGGCIMTSKDDIFNPTAYADSTGTAGYFAPEQHAYEDKTTYEAVFIARQQSWTNIYQIGRVIMSLMNAPAPETLSEAEIKKGAVQEYLSTDPDYDDPDGWKDHEWFKPETQGRYSKELQNLAKSCVRYKPDERITALKLKGKILRRTGGVRGGKGKDFAKGLRSEKVKKGGEGDLRGWRRKDKYAVGLVRPEK</sequence>
<evidence type="ECO:0000313" key="4">
    <source>
        <dbReference type="Proteomes" id="UP000230605"/>
    </source>
</evidence>
<dbReference type="GO" id="GO:0004672">
    <property type="term" value="F:protein kinase activity"/>
    <property type="evidence" value="ECO:0007669"/>
    <property type="project" value="InterPro"/>
</dbReference>
<evidence type="ECO:0000259" key="2">
    <source>
        <dbReference type="PROSITE" id="PS50011"/>
    </source>
</evidence>
<comment type="caution">
    <text evidence="3">The sequence shown here is derived from an EMBL/GenBank/DDBJ whole genome shotgun (WGS) entry which is preliminary data.</text>
</comment>
<feature type="region of interest" description="Disordered" evidence="1">
    <location>
        <begin position="147"/>
        <end position="220"/>
    </location>
</feature>
<dbReference type="Proteomes" id="UP000230605">
    <property type="component" value="Chromosome 10"/>
</dbReference>
<evidence type="ECO:0000313" key="3">
    <source>
        <dbReference type="EMBL" id="PIB02975.1"/>
    </source>
</evidence>
<dbReference type="InterPro" id="IPR008271">
    <property type="entry name" value="Ser/Thr_kinase_AS"/>
</dbReference>
<dbReference type="SUPFAM" id="SSF56112">
    <property type="entry name" value="Protein kinase-like (PK-like)"/>
    <property type="match status" value="1"/>
</dbReference>
<evidence type="ECO:0000256" key="1">
    <source>
        <dbReference type="SAM" id="MobiDB-lite"/>
    </source>
</evidence>
<protein>
    <recommendedName>
        <fullName evidence="2">Protein kinase domain-containing protein</fullName>
    </recommendedName>
</protein>
<dbReference type="PROSITE" id="PS50011">
    <property type="entry name" value="PROTEIN_KINASE_DOM"/>
    <property type="match status" value="1"/>
</dbReference>
<feature type="compositionally biased region" description="Acidic residues" evidence="1">
    <location>
        <begin position="152"/>
        <end position="170"/>
    </location>
</feature>
<name>A0A2G5IDX1_CERBT</name>
<accession>A0A2G5IDX1</accession>
<dbReference type="InterPro" id="IPR053083">
    <property type="entry name" value="TF_kinase-domain_protein"/>
</dbReference>
<dbReference type="PROSITE" id="PS00108">
    <property type="entry name" value="PROTEIN_KINASE_ST"/>
    <property type="match status" value="1"/>
</dbReference>
<dbReference type="PANTHER" id="PTHR44305">
    <property type="entry name" value="SI:DKEY-192D15.2-RELATED"/>
    <property type="match status" value="1"/>
</dbReference>
<dbReference type="EMBL" id="LKMD01000099">
    <property type="protein sequence ID" value="PIB02975.1"/>
    <property type="molecule type" value="Genomic_DNA"/>
</dbReference>
<dbReference type="AlphaFoldDB" id="A0A2G5IDX1"/>
<gene>
    <name evidence="3" type="ORF">CB0940_11992</name>
</gene>
<feature type="domain" description="Protein kinase" evidence="2">
    <location>
        <begin position="242"/>
        <end position="574"/>
    </location>
</feature>
<organism evidence="3 4">
    <name type="scientific">Cercospora beticola</name>
    <name type="common">Sugarbeet leaf spot fungus</name>
    <dbReference type="NCBI Taxonomy" id="122368"/>
    <lineage>
        <taxon>Eukaryota</taxon>
        <taxon>Fungi</taxon>
        <taxon>Dikarya</taxon>
        <taxon>Ascomycota</taxon>
        <taxon>Pezizomycotina</taxon>
        <taxon>Dothideomycetes</taxon>
        <taxon>Dothideomycetidae</taxon>
        <taxon>Mycosphaerellales</taxon>
        <taxon>Mycosphaerellaceae</taxon>
        <taxon>Cercospora</taxon>
    </lineage>
</organism>
<feature type="region of interest" description="Disordered" evidence="1">
    <location>
        <begin position="1"/>
        <end position="25"/>
    </location>
</feature>
<dbReference type="SMART" id="SM00220">
    <property type="entry name" value="S_TKc"/>
    <property type="match status" value="1"/>
</dbReference>
<dbReference type="InterPro" id="IPR011009">
    <property type="entry name" value="Kinase-like_dom_sf"/>
</dbReference>
<dbReference type="OrthoDB" id="310217at2759"/>
<dbReference type="Pfam" id="PF00069">
    <property type="entry name" value="Pkinase"/>
    <property type="match status" value="1"/>
</dbReference>
<feature type="compositionally biased region" description="Acidic residues" evidence="1">
    <location>
        <begin position="180"/>
        <end position="191"/>
    </location>
</feature>
<dbReference type="Gene3D" id="1.10.510.10">
    <property type="entry name" value="Transferase(Phosphotransferase) domain 1"/>
    <property type="match status" value="1"/>
</dbReference>
<dbReference type="GO" id="GO:0005524">
    <property type="term" value="F:ATP binding"/>
    <property type="evidence" value="ECO:0007669"/>
    <property type="project" value="InterPro"/>
</dbReference>
<reference evidence="3 4" key="1">
    <citation type="submission" date="2015-10" db="EMBL/GenBank/DDBJ databases">
        <title>The cercosporin biosynthetic gene cluster was horizontally transferred to several fungal lineages and shown to be expanded in Cercospora beticola based on microsynteny with recipient genomes.</title>
        <authorList>
            <person name="De Jonge R."/>
            <person name="Ebert M.K."/>
            <person name="Suttle J.C."/>
            <person name="Jurick Ii W.M."/>
            <person name="Secor G.A."/>
            <person name="Thomma B.P."/>
            <person name="Van De Peer Y."/>
            <person name="Bolton M.D."/>
        </authorList>
    </citation>
    <scope>NUCLEOTIDE SEQUENCE [LARGE SCALE GENOMIC DNA]</scope>
    <source>
        <strain evidence="3 4">09-40</strain>
    </source>
</reference>
<dbReference type="InterPro" id="IPR000719">
    <property type="entry name" value="Prot_kinase_dom"/>
</dbReference>
<proteinExistence type="predicted"/>
<feature type="compositionally biased region" description="Basic and acidic residues" evidence="1">
    <location>
        <begin position="203"/>
        <end position="220"/>
    </location>
</feature>